<dbReference type="AlphaFoldDB" id="A0A152A1D9"/>
<organism evidence="6 7">
    <name type="scientific">Tieghemostelium lacteum</name>
    <name type="common">Slime mold</name>
    <name type="synonym">Dictyostelium lacteum</name>
    <dbReference type="NCBI Taxonomy" id="361077"/>
    <lineage>
        <taxon>Eukaryota</taxon>
        <taxon>Amoebozoa</taxon>
        <taxon>Evosea</taxon>
        <taxon>Eumycetozoa</taxon>
        <taxon>Dictyostelia</taxon>
        <taxon>Dictyosteliales</taxon>
        <taxon>Raperosteliaceae</taxon>
        <taxon>Tieghemostelium</taxon>
    </lineage>
</organism>
<keyword evidence="4 5" id="KW-0472">Membrane</keyword>
<feature type="transmembrane region" description="Helical" evidence="5">
    <location>
        <begin position="40"/>
        <end position="60"/>
    </location>
</feature>
<accession>A0A152A1D9</accession>
<feature type="transmembrane region" description="Helical" evidence="5">
    <location>
        <begin position="173"/>
        <end position="191"/>
    </location>
</feature>
<comment type="caution">
    <text evidence="6">The sequence shown here is derived from an EMBL/GenBank/DDBJ whole genome shotgun (WGS) entry which is preliminary data.</text>
</comment>
<evidence type="ECO:0000313" key="6">
    <source>
        <dbReference type="EMBL" id="KYR00073.1"/>
    </source>
</evidence>
<comment type="subcellular location">
    <subcellularLocation>
        <location evidence="1">Membrane</location>
        <topology evidence="1">Multi-pass membrane protein</topology>
    </subcellularLocation>
</comment>
<evidence type="ECO:0000256" key="1">
    <source>
        <dbReference type="ARBA" id="ARBA00004141"/>
    </source>
</evidence>
<dbReference type="InterPro" id="IPR000537">
    <property type="entry name" value="UbiA_prenyltransferase"/>
</dbReference>
<dbReference type="Proteomes" id="UP000076078">
    <property type="component" value="Unassembled WGS sequence"/>
</dbReference>
<dbReference type="EMBL" id="LODT01000016">
    <property type="protein sequence ID" value="KYR00073.1"/>
    <property type="molecule type" value="Genomic_DNA"/>
</dbReference>
<dbReference type="STRING" id="361077.A0A152A1D9"/>
<feature type="transmembrane region" description="Helical" evidence="5">
    <location>
        <begin position="144"/>
        <end position="161"/>
    </location>
</feature>
<dbReference type="InParanoid" id="A0A152A1D9"/>
<sequence length="295" mass="34737">MIPSIKLFIISTRVYTWLFIFSSIPLNLSICSWLQISINYPLYLCSYLTLFSTLVFSNLINSYYTKVHGVKEANSYRSMYLKASGETMLKYSKATFLFSFLSVFVVFYYHSFLVYLCALFYVSVLLFLAYSYSSPPFVFKYRSLGEFTACWAYSSFIYYVIMVQVPQRIFEYHHLLFNFGFVYLMFGLAFIHSNNHRDLITDKRLGVKNFSIIIGESSSILLYYFYMLFIYVYCFFLSTVYKNIYLNLPLLTIYSLFNIYNETKCGNYFEFDKKTLIHCSKVSLLLAIGVYIGSK</sequence>
<gene>
    <name evidence="6" type="ORF">DLAC_03219</name>
</gene>
<feature type="transmembrane region" description="Helical" evidence="5">
    <location>
        <begin position="275"/>
        <end position="294"/>
    </location>
</feature>
<keyword evidence="7" id="KW-1185">Reference proteome</keyword>
<feature type="transmembrane region" description="Helical" evidence="5">
    <location>
        <begin position="244"/>
        <end position="263"/>
    </location>
</feature>
<name>A0A152A1D9_TIELA</name>
<dbReference type="GO" id="GO:0016020">
    <property type="term" value="C:membrane"/>
    <property type="evidence" value="ECO:0007669"/>
    <property type="project" value="UniProtKB-SubCell"/>
</dbReference>
<evidence type="ECO:0008006" key="8">
    <source>
        <dbReference type="Google" id="ProtNLM"/>
    </source>
</evidence>
<dbReference type="Pfam" id="PF01040">
    <property type="entry name" value="UbiA"/>
    <property type="match status" value="1"/>
</dbReference>
<feature type="transmembrane region" description="Helical" evidence="5">
    <location>
        <begin position="88"/>
        <end position="107"/>
    </location>
</feature>
<evidence type="ECO:0000256" key="2">
    <source>
        <dbReference type="ARBA" id="ARBA00022692"/>
    </source>
</evidence>
<protein>
    <recommendedName>
        <fullName evidence="8">UbiA prenyltransferase family protein</fullName>
    </recommendedName>
</protein>
<feature type="transmembrane region" description="Helical" evidence="5">
    <location>
        <begin position="7"/>
        <end position="28"/>
    </location>
</feature>
<keyword evidence="2 5" id="KW-0812">Transmembrane</keyword>
<evidence type="ECO:0000313" key="7">
    <source>
        <dbReference type="Proteomes" id="UP000076078"/>
    </source>
</evidence>
<evidence type="ECO:0000256" key="3">
    <source>
        <dbReference type="ARBA" id="ARBA00022989"/>
    </source>
</evidence>
<evidence type="ECO:0000256" key="5">
    <source>
        <dbReference type="SAM" id="Phobius"/>
    </source>
</evidence>
<evidence type="ECO:0000256" key="4">
    <source>
        <dbReference type="ARBA" id="ARBA00023136"/>
    </source>
</evidence>
<dbReference type="GO" id="GO:0016765">
    <property type="term" value="F:transferase activity, transferring alkyl or aryl (other than methyl) groups"/>
    <property type="evidence" value="ECO:0007669"/>
    <property type="project" value="InterPro"/>
</dbReference>
<keyword evidence="3 5" id="KW-1133">Transmembrane helix</keyword>
<proteinExistence type="predicted"/>
<feature type="transmembrane region" description="Helical" evidence="5">
    <location>
        <begin position="212"/>
        <end position="238"/>
    </location>
</feature>
<reference evidence="6 7" key="1">
    <citation type="submission" date="2015-12" db="EMBL/GenBank/DDBJ databases">
        <title>Dictyostelia acquired genes for synthesis and detection of signals that induce cell-type specialization by lateral gene transfer from prokaryotes.</title>
        <authorList>
            <person name="Gloeckner G."/>
            <person name="Schaap P."/>
        </authorList>
    </citation>
    <scope>NUCLEOTIDE SEQUENCE [LARGE SCALE GENOMIC DNA]</scope>
    <source>
        <strain evidence="6 7">TK</strain>
    </source>
</reference>